<sequence>MPAARMIREALAVLSGTAEKNRERCGTWASGRCGVRKSVTFSALRTARRVRGGTARSVPGDDRWEVTRQAFRWW</sequence>
<name>A0ABQ2TD00_STRBA</name>
<keyword evidence="2" id="KW-1185">Reference proteome</keyword>
<dbReference type="Proteomes" id="UP000659767">
    <property type="component" value="Unassembled WGS sequence"/>
</dbReference>
<comment type="caution">
    <text evidence="1">The sequence shown here is derived from an EMBL/GenBank/DDBJ whole genome shotgun (WGS) entry which is preliminary data.</text>
</comment>
<gene>
    <name evidence="1" type="ORF">GCM10010253_41660</name>
</gene>
<dbReference type="EMBL" id="BMSZ01000012">
    <property type="protein sequence ID" value="GGS62621.1"/>
    <property type="molecule type" value="Genomic_DNA"/>
</dbReference>
<evidence type="ECO:0008006" key="3">
    <source>
        <dbReference type="Google" id="ProtNLM"/>
    </source>
</evidence>
<reference evidence="2" key="1">
    <citation type="journal article" date="2019" name="Int. J. Syst. Evol. Microbiol.">
        <title>The Global Catalogue of Microorganisms (GCM) 10K type strain sequencing project: providing services to taxonomists for standard genome sequencing and annotation.</title>
        <authorList>
            <consortium name="The Broad Institute Genomics Platform"/>
            <consortium name="The Broad Institute Genome Sequencing Center for Infectious Disease"/>
            <person name="Wu L."/>
            <person name="Ma J."/>
        </authorList>
    </citation>
    <scope>NUCLEOTIDE SEQUENCE [LARGE SCALE GENOMIC DNA]</scope>
    <source>
        <strain evidence="2">JCM 4350</strain>
    </source>
</reference>
<evidence type="ECO:0000313" key="1">
    <source>
        <dbReference type="EMBL" id="GGS62621.1"/>
    </source>
</evidence>
<protein>
    <recommendedName>
        <fullName evidence="3">Trp operon leader peptide</fullName>
    </recommendedName>
</protein>
<organism evidence="1 2">
    <name type="scientific">Streptomyces badius</name>
    <dbReference type="NCBI Taxonomy" id="1941"/>
    <lineage>
        <taxon>Bacteria</taxon>
        <taxon>Bacillati</taxon>
        <taxon>Actinomycetota</taxon>
        <taxon>Actinomycetes</taxon>
        <taxon>Kitasatosporales</taxon>
        <taxon>Streptomycetaceae</taxon>
        <taxon>Streptomyces</taxon>
    </lineage>
</organism>
<proteinExistence type="predicted"/>
<accession>A0ABQ2TD00</accession>
<evidence type="ECO:0000313" key="2">
    <source>
        <dbReference type="Proteomes" id="UP000659767"/>
    </source>
</evidence>